<dbReference type="EC" id="2.3.1.234" evidence="7"/>
<organism evidence="9 10">
    <name type="scientific">Wohlfahrtiimonas larvae</name>
    <dbReference type="NCBI Taxonomy" id="1157986"/>
    <lineage>
        <taxon>Bacteria</taxon>
        <taxon>Pseudomonadati</taxon>
        <taxon>Pseudomonadota</taxon>
        <taxon>Gammaproteobacteria</taxon>
        <taxon>Cardiobacteriales</taxon>
        <taxon>Ignatzschineriaceae</taxon>
        <taxon>Wohlfahrtiimonas</taxon>
    </lineage>
</organism>
<feature type="binding site" evidence="7">
    <location>
        <position position="115"/>
    </location>
    <ligand>
        <name>Fe cation</name>
        <dbReference type="ChEBI" id="CHEBI:24875"/>
    </ligand>
</feature>
<dbReference type="Proteomes" id="UP001500631">
    <property type="component" value="Unassembled WGS sequence"/>
</dbReference>
<reference evidence="10" key="1">
    <citation type="journal article" date="2019" name="Int. J. Syst. Evol. Microbiol.">
        <title>The Global Catalogue of Microorganisms (GCM) 10K type strain sequencing project: providing services to taxonomists for standard genome sequencing and annotation.</title>
        <authorList>
            <consortium name="The Broad Institute Genomics Platform"/>
            <consortium name="The Broad Institute Genome Sequencing Center for Infectious Disease"/>
            <person name="Wu L."/>
            <person name="Ma J."/>
        </authorList>
    </citation>
    <scope>NUCLEOTIDE SEQUENCE [LARGE SCALE GENOMIC DNA]</scope>
    <source>
        <strain evidence="10">JCM 18424</strain>
    </source>
</reference>
<comment type="similarity">
    <text evidence="7">Belongs to the KAE1 / TsaD family.</text>
</comment>
<keyword evidence="3 7" id="KW-0479">Metal-binding</keyword>
<comment type="cofactor">
    <cofactor evidence="7">
        <name>Fe(2+)</name>
        <dbReference type="ChEBI" id="CHEBI:29033"/>
    </cofactor>
    <text evidence="7">Binds 1 Fe(2+) ion per subunit.</text>
</comment>
<feature type="binding site" evidence="7">
    <location>
        <position position="111"/>
    </location>
    <ligand>
        <name>Fe cation</name>
        <dbReference type="ChEBI" id="CHEBI:24875"/>
    </ligand>
</feature>
<evidence type="ECO:0000256" key="5">
    <source>
        <dbReference type="ARBA" id="ARBA00023315"/>
    </source>
</evidence>
<dbReference type="EMBL" id="BAABKE010000001">
    <property type="protein sequence ID" value="GAA5094627.1"/>
    <property type="molecule type" value="Genomic_DNA"/>
</dbReference>
<dbReference type="SUPFAM" id="SSF53067">
    <property type="entry name" value="Actin-like ATPase domain"/>
    <property type="match status" value="2"/>
</dbReference>
<evidence type="ECO:0000256" key="1">
    <source>
        <dbReference type="ARBA" id="ARBA00022679"/>
    </source>
</evidence>
<dbReference type="InterPro" id="IPR000905">
    <property type="entry name" value="Gcp-like_dom"/>
</dbReference>
<keyword evidence="4 7" id="KW-0408">Iron</keyword>
<dbReference type="NCBIfam" id="TIGR00329">
    <property type="entry name" value="gcp_kae1"/>
    <property type="match status" value="1"/>
</dbReference>
<feature type="binding site" evidence="7">
    <location>
        <position position="180"/>
    </location>
    <ligand>
        <name>substrate</name>
    </ligand>
</feature>
<keyword evidence="10" id="KW-1185">Reference proteome</keyword>
<dbReference type="Pfam" id="PF00814">
    <property type="entry name" value="TsaD"/>
    <property type="match status" value="1"/>
</dbReference>
<keyword evidence="2 7" id="KW-0819">tRNA processing</keyword>
<dbReference type="PANTHER" id="PTHR11735:SF6">
    <property type="entry name" value="TRNA N6-ADENOSINE THREONYLCARBAMOYLTRANSFERASE, MITOCHONDRIAL"/>
    <property type="match status" value="1"/>
</dbReference>
<comment type="function">
    <text evidence="7">Required for the formation of a threonylcarbamoyl group on adenosine at position 37 (t(6)A37) in tRNAs that read codons beginning with adenine. Is involved in the transfer of the threonylcarbamoyl moiety of threonylcarbamoyl-AMP (TC-AMP) to the N6 group of A37, together with TsaE and TsaB. TsaD likely plays a direct catalytic role in this reaction.</text>
</comment>
<evidence type="ECO:0000256" key="2">
    <source>
        <dbReference type="ARBA" id="ARBA00022694"/>
    </source>
</evidence>
<gene>
    <name evidence="7 9" type="primary">tsaD</name>
    <name evidence="9" type="ORF">GCM10023338_03160</name>
</gene>
<dbReference type="NCBIfam" id="TIGR03723">
    <property type="entry name" value="T6A_TsaD_YgjD"/>
    <property type="match status" value="1"/>
</dbReference>
<evidence type="ECO:0000256" key="4">
    <source>
        <dbReference type="ARBA" id="ARBA00023004"/>
    </source>
</evidence>
<dbReference type="Gene3D" id="3.30.420.40">
    <property type="match status" value="2"/>
</dbReference>
<name>A0ABP9MCD8_9GAMM</name>
<evidence type="ECO:0000256" key="3">
    <source>
        <dbReference type="ARBA" id="ARBA00022723"/>
    </source>
</evidence>
<feature type="binding site" evidence="7">
    <location>
        <begin position="134"/>
        <end position="138"/>
    </location>
    <ligand>
        <name>substrate</name>
    </ligand>
</feature>
<keyword evidence="7" id="KW-0963">Cytoplasm</keyword>
<dbReference type="InterPro" id="IPR022450">
    <property type="entry name" value="TsaD"/>
</dbReference>
<evidence type="ECO:0000259" key="8">
    <source>
        <dbReference type="Pfam" id="PF00814"/>
    </source>
</evidence>
<feature type="binding site" evidence="7">
    <location>
        <position position="298"/>
    </location>
    <ligand>
        <name>Fe cation</name>
        <dbReference type="ChEBI" id="CHEBI:24875"/>
    </ligand>
</feature>
<evidence type="ECO:0000313" key="9">
    <source>
        <dbReference type="EMBL" id="GAA5094627.1"/>
    </source>
</evidence>
<comment type="subcellular location">
    <subcellularLocation>
        <location evidence="7">Cytoplasm</location>
    </subcellularLocation>
</comment>
<comment type="caution">
    <text evidence="7">Lacks conserved residue(s) required for the propagation of feature annotation.</text>
</comment>
<protein>
    <recommendedName>
        <fullName evidence="7">tRNA N6-adenosine threonylcarbamoyltransferase</fullName>
        <ecNumber evidence="7">2.3.1.234</ecNumber>
    </recommendedName>
    <alternativeName>
        <fullName evidence="7">N6-L-threonylcarbamoyladenine synthase</fullName>
        <shortName evidence="7">t(6)A synthase</shortName>
    </alternativeName>
    <alternativeName>
        <fullName evidence="7">t(6)A37 threonylcarbamoyladenosine biosynthesis protein TsaD</fullName>
    </alternativeName>
    <alternativeName>
        <fullName evidence="7">tRNA threonylcarbamoyladenosine biosynthesis protein TsaD</fullName>
    </alternativeName>
</protein>
<dbReference type="PRINTS" id="PR00789">
    <property type="entry name" value="OSIALOPTASE"/>
</dbReference>
<accession>A0ABP9MCD8</accession>
<comment type="catalytic activity">
    <reaction evidence="6 7">
        <text>L-threonylcarbamoyladenylate + adenosine(37) in tRNA = N(6)-L-threonylcarbamoyladenosine(37) in tRNA + AMP + H(+)</text>
        <dbReference type="Rhea" id="RHEA:37059"/>
        <dbReference type="Rhea" id="RHEA-COMP:10162"/>
        <dbReference type="Rhea" id="RHEA-COMP:10163"/>
        <dbReference type="ChEBI" id="CHEBI:15378"/>
        <dbReference type="ChEBI" id="CHEBI:73682"/>
        <dbReference type="ChEBI" id="CHEBI:74411"/>
        <dbReference type="ChEBI" id="CHEBI:74418"/>
        <dbReference type="ChEBI" id="CHEBI:456215"/>
        <dbReference type="EC" id="2.3.1.234"/>
    </reaction>
</comment>
<dbReference type="InterPro" id="IPR017861">
    <property type="entry name" value="KAE1/TsaD"/>
</dbReference>
<keyword evidence="1 7" id="KW-0808">Transferase</keyword>
<sequence length="342" mass="37378">MLVLGIESSCDETGVALYDSEQKLVAHQIYSQIELHALYGGVVPELASRDHIRKLPLLVDAALEEAGKEYSDIDGIAFTEGPGLIGALMVGALYAEGLSYALKKPLLGVNHMEAHLQAVHLEDEVPEYPFMTLLVSGGHSQLVLVKAFGEYEILGDTLDDAVGEAFDKTAKLMGLPYPGGAKLAKMAEEGDDKAYDFPRPMIHSGDLKFSFSGLKTKVAMTIKDSTEADYPNIAASFQRAVIDTLVVKTKRAVTEYHVKSIVIAGGVAANKLLRQELARVMEPMGVRVFYPRPLFCTDNGAMVAYVGHERLMRNQGSLNYDVKLKARWPLSTLSSKQESEQE</sequence>
<feature type="domain" description="Gcp-like" evidence="8">
    <location>
        <begin position="24"/>
        <end position="305"/>
    </location>
</feature>
<dbReference type="RefSeq" id="WP_077926246.1">
    <property type="nucleotide sequence ID" value="NZ_BAABKE010000001.1"/>
</dbReference>
<dbReference type="HAMAP" id="MF_01445">
    <property type="entry name" value="TsaD"/>
    <property type="match status" value="1"/>
</dbReference>
<comment type="caution">
    <text evidence="9">The sequence shown here is derived from an EMBL/GenBank/DDBJ whole genome shotgun (WGS) entry which is preliminary data.</text>
</comment>
<evidence type="ECO:0000256" key="7">
    <source>
        <dbReference type="HAMAP-Rule" id="MF_01445"/>
    </source>
</evidence>
<feature type="binding site" evidence="7">
    <location>
        <position position="270"/>
    </location>
    <ligand>
        <name>substrate</name>
    </ligand>
</feature>
<keyword evidence="5 7" id="KW-0012">Acyltransferase</keyword>
<dbReference type="InterPro" id="IPR043129">
    <property type="entry name" value="ATPase_NBD"/>
</dbReference>
<feature type="binding site" evidence="7">
    <location>
        <position position="167"/>
    </location>
    <ligand>
        <name>substrate</name>
    </ligand>
</feature>
<evidence type="ECO:0000256" key="6">
    <source>
        <dbReference type="ARBA" id="ARBA00048117"/>
    </source>
</evidence>
<dbReference type="CDD" id="cd24133">
    <property type="entry name" value="ASKHA_NBD_TsaD_bac"/>
    <property type="match status" value="1"/>
</dbReference>
<evidence type="ECO:0000313" key="10">
    <source>
        <dbReference type="Proteomes" id="UP001500631"/>
    </source>
</evidence>
<dbReference type="PANTHER" id="PTHR11735">
    <property type="entry name" value="TRNA N6-ADENOSINE THREONYLCARBAMOYLTRANSFERASE"/>
    <property type="match status" value="1"/>
</dbReference>
<proteinExistence type="inferred from homology"/>